<organism evidence="2">
    <name type="scientific">uncultured Caudovirales phage</name>
    <dbReference type="NCBI Taxonomy" id="2100421"/>
    <lineage>
        <taxon>Viruses</taxon>
        <taxon>Duplodnaviria</taxon>
        <taxon>Heunggongvirae</taxon>
        <taxon>Uroviricota</taxon>
        <taxon>Caudoviricetes</taxon>
        <taxon>Peduoviridae</taxon>
        <taxon>Maltschvirus</taxon>
        <taxon>Maltschvirus maltsch</taxon>
    </lineage>
</organism>
<evidence type="ECO:0000313" key="2">
    <source>
        <dbReference type="EMBL" id="CAB4171966.1"/>
    </source>
</evidence>
<evidence type="ECO:0000256" key="1">
    <source>
        <dbReference type="SAM" id="MobiDB-lite"/>
    </source>
</evidence>
<feature type="region of interest" description="Disordered" evidence="1">
    <location>
        <begin position="86"/>
        <end position="127"/>
    </location>
</feature>
<accession>A0A6J5PPP4</accession>
<feature type="compositionally biased region" description="Low complexity" evidence="1">
    <location>
        <begin position="15"/>
        <end position="36"/>
    </location>
</feature>
<gene>
    <name evidence="2" type="ORF">UFOVP929_34</name>
</gene>
<feature type="region of interest" description="Disordered" evidence="1">
    <location>
        <begin position="1"/>
        <end position="36"/>
    </location>
</feature>
<protein>
    <submittedName>
        <fullName evidence="2">Uncharacterized protein</fullName>
    </submittedName>
</protein>
<reference evidence="2" key="1">
    <citation type="submission" date="2020-05" db="EMBL/GenBank/DDBJ databases">
        <authorList>
            <person name="Chiriac C."/>
            <person name="Salcher M."/>
            <person name="Ghai R."/>
            <person name="Kavagutti S V."/>
        </authorList>
    </citation>
    <scope>NUCLEOTIDE SEQUENCE</scope>
</reference>
<dbReference type="EMBL" id="LR796871">
    <property type="protein sequence ID" value="CAB4171966.1"/>
    <property type="molecule type" value="Genomic_DNA"/>
</dbReference>
<sequence>MAIMPPPPGSPMPGPAMGAPGMSPMGAPEGDNTAPAGQMMAPLALLAQQQQGALSQLHQQEMMMKEAMRQQIIRLISMMPMANPAGMAARTEPLPPSMGAEDPMGASAPMSDQVPAGQDMGSAPNAY</sequence>
<feature type="compositionally biased region" description="Pro residues" evidence="1">
    <location>
        <begin position="1"/>
        <end position="14"/>
    </location>
</feature>
<name>A0A6J5PPP4_9CAUD</name>
<proteinExistence type="predicted"/>